<evidence type="ECO:0000313" key="2">
    <source>
        <dbReference type="EMBL" id="SQI61897.1"/>
    </source>
</evidence>
<feature type="transmembrane region" description="Helical" evidence="1">
    <location>
        <begin position="133"/>
        <end position="152"/>
    </location>
</feature>
<keyword evidence="3" id="KW-1185">Reference proteome</keyword>
<gene>
    <name evidence="2" type="ORF">NCTC4824_03465</name>
</gene>
<accession>A0A2X4WB26</accession>
<proteinExistence type="predicted"/>
<feature type="transmembrane region" description="Helical" evidence="1">
    <location>
        <begin position="43"/>
        <end position="64"/>
    </location>
</feature>
<dbReference type="STRING" id="1348624.GCA_001591545_02316"/>
<keyword evidence="1" id="KW-0472">Membrane</keyword>
<organism evidence="2 3">
    <name type="scientific">Lederbergia lenta</name>
    <name type="common">Bacillus lentus</name>
    <dbReference type="NCBI Taxonomy" id="1467"/>
    <lineage>
        <taxon>Bacteria</taxon>
        <taxon>Bacillati</taxon>
        <taxon>Bacillota</taxon>
        <taxon>Bacilli</taxon>
        <taxon>Bacillales</taxon>
        <taxon>Bacillaceae</taxon>
        <taxon>Lederbergia</taxon>
    </lineage>
</organism>
<feature type="transmembrane region" description="Helical" evidence="1">
    <location>
        <begin position="12"/>
        <end position="31"/>
    </location>
</feature>
<reference evidence="2 3" key="1">
    <citation type="submission" date="2018-06" db="EMBL/GenBank/DDBJ databases">
        <authorList>
            <consortium name="Pathogen Informatics"/>
            <person name="Doyle S."/>
        </authorList>
    </citation>
    <scope>NUCLEOTIDE SEQUENCE [LARGE SCALE GENOMIC DNA]</scope>
    <source>
        <strain evidence="2 3">NCTC4824</strain>
    </source>
</reference>
<keyword evidence="1" id="KW-0812">Transmembrane</keyword>
<feature type="transmembrane region" description="Helical" evidence="1">
    <location>
        <begin position="159"/>
        <end position="178"/>
    </location>
</feature>
<dbReference type="RefSeq" id="WP_066141718.1">
    <property type="nucleotide sequence ID" value="NZ_CBCSGM010000003.1"/>
</dbReference>
<dbReference type="KEGG" id="blen:NCTC4824_03465"/>
<dbReference type="EMBL" id="LS483476">
    <property type="protein sequence ID" value="SQI61897.1"/>
    <property type="molecule type" value="Genomic_DNA"/>
</dbReference>
<dbReference type="Proteomes" id="UP000249134">
    <property type="component" value="Chromosome 1"/>
</dbReference>
<evidence type="ECO:0000256" key="1">
    <source>
        <dbReference type="SAM" id="Phobius"/>
    </source>
</evidence>
<keyword evidence="1" id="KW-1133">Transmembrane helix</keyword>
<feature type="transmembrane region" description="Helical" evidence="1">
    <location>
        <begin position="184"/>
        <end position="202"/>
    </location>
</feature>
<feature type="transmembrane region" description="Helical" evidence="1">
    <location>
        <begin position="105"/>
        <end position="127"/>
    </location>
</feature>
<evidence type="ECO:0000313" key="3">
    <source>
        <dbReference type="Proteomes" id="UP000249134"/>
    </source>
</evidence>
<sequence length="207" mass="23923">MWLSIGSLSFQASWAAIAIAFFLTTALLYLFKEKSFADYYSNAIFIFILTWKLSVILFQFKLSIQNPFTILYFNGGIRGYWLGIAASLIYLFIASKGKKQCPANININGLFQSWLMTVSIYELIMSIFQDHNWWFMVILILINMSFIVMTVLKSKQIQWQYQLVILFTSIQVLIYSIMNNLFSAPIITYILIAVLLSIIKRIRGVAN</sequence>
<name>A0A2X4WB26_LEDLE</name>
<dbReference type="AlphaFoldDB" id="A0A2X4WB26"/>
<feature type="transmembrane region" description="Helical" evidence="1">
    <location>
        <begin position="70"/>
        <end position="93"/>
    </location>
</feature>
<protein>
    <submittedName>
        <fullName evidence="2">Uncharacterized protein</fullName>
    </submittedName>
</protein>